<dbReference type="EMBL" id="CP051180">
    <property type="protein sequence ID" value="QIZ77069.1"/>
    <property type="molecule type" value="Genomic_DNA"/>
</dbReference>
<name>A0A6H1UEL3_9GAMM</name>
<gene>
    <name evidence="2" type="ORF">HER31_09345</name>
</gene>
<dbReference type="Proteomes" id="UP000501602">
    <property type="component" value="Chromosome"/>
</dbReference>
<dbReference type="AlphaFoldDB" id="A0A6H1UEL3"/>
<dbReference type="RefSeq" id="WP_168660330.1">
    <property type="nucleotide sequence ID" value="NZ_CP051180.1"/>
</dbReference>
<evidence type="ECO:0008006" key="4">
    <source>
        <dbReference type="Google" id="ProtNLM"/>
    </source>
</evidence>
<evidence type="ECO:0000313" key="3">
    <source>
        <dbReference type="Proteomes" id="UP000501602"/>
    </source>
</evidence>
<evidence type="ECO:0000256" key="1">
    <source>
        <dbReference type="SAM" id="SignalP"/>
    </source>
</evidence>
<sequence length="105" mass="11864">MITLKRFTVLASLALFSASALAHFPIMECWQSNDKVQCQAGWTDGGPAQNYPVTLYDYDDNQLAEQMTDAKSMVQFDKPDSDYYLLYDPSHETTIEVDGADVMLR</sequence>
<keyword evidence="3" id="KW-1185">Reference proteome</keyword>
<protein>
    <recommendedName>
        <fullName evidence="4">Nickel transport protein</fullName>
    </recommendedName>
</protein>
<proteinExistence type="predicted"/>
<organism evidence="2 3">
    <name type="scientific">Ferrimonas lipolytica</name>
    <dbReference type="NCBI Taxonomy" id="2724191"/>
    <lineage>
        <taxon>Bacteria</taxon>
        <taxon>Pseudomonadati</taxon>
        <taxon>Pseudomonadota</taxon>
        <taxon>Gammaproteobacteria</taxon>
        <taxon>Alteromonadales</taxon>
        <taxon>Ferrimonadaceae</taxon>
        <taxon>Ferrimonas</taxon>
    </lineage>
</organism>
<accession>A0A6H1UEL3</accession>
<feature type="chain" id="PRO_5026142130" description="Nickel transport protein" evidence="1">
    <location>
        <begin position="23"/>
        <end position="105"/>
    </location>
</feature>
<feature type="signal peptide" evidence="1">
    <location>
        <begin position="1"/>
        <end position="22"/>
    </location>
</feature>
<reference evidence="2 3" key="1">
    <citation type="submission" date="2020-04" db="EMBL/GenBank/DDBJ databases">
        <title>Ferrimonas sp. S7 isolated from sea water.</title>
        <authorList>
            <person name="Bae S.S."/>
            <person name="Baek K."/>
        </authorList>
    </citation>
    <scope>NUCLEOTIDE SEQUENCE [LARGE SCALE GENOMIC DNA]</scope>
    <source>
        <strain evidence="2 3">S7</strain>
    </source>
</reference>
<keyword evidence="1" id="KW-0732">Signal</keyword>
<dbReference type="KEGG" id="fes:HER31_09345"/>
<evidence type="ECO:0000313" key="2">
    <source>
        <dbReference type="EMBL" id="QIZ77069.1"/>
    </source>
</evidence>